<accession>A0A1H8VIV6</accession>
<reference evidence="2" key="1">
    <citation type="submission" date="2016-10" db="EMBL/GenBank/DDBJ databases">
        <authorList>
            <person name="Varghese N."/>
            <person name="Submissions S."/>
        </authorList>
    </citation>
    <scope>NUCLEOTIDE SEQUENCE [LARGE SCALE GENOMIC DNA]</scope>
    <source>
        <strain evidence="2">IBRC-M 10043</strain>
    </source>
</reference>
<dbReference type="OrthoDB" id="242259at2157"/>
<dbReference type="EMBL" id="FOCX01000038">
    <property type="protein sequence ID" value="SEP15309.1"/>
    <property type="molecule type" value="Genomic_DNA"/>
</dbReference>
<organism evidence="1 2">
    <name type="scientific">Halorientalis persicus</name>
    <dbReference type="NCBI Taxonomy" id="1367881"/>
    <lineage>
        <taxon>Archaea</taxon>
        <taxon>Methanobacteriati</taxon>
        <taxon>Methanobacteriota</taxon>
        <taxon>Stenosarchaea group</taxon>
        <taxon>Halobacteria</taxon>
        <taxon>Halobacteriales</taxon>
        <taxon>Haloarculaceae</taxon>
        <taxon>Halorientalis</taxon>
    </lineage>
</organism>
<sequence>MGDVDLDVVETQLAQAYTRALQPAAREHIHAALLELDAEVPKGLAECPSCGRVGLPDRFRDHNCETPVCGPDNWIGSG</sequence>
<keyword evidence="2" id="KW-1185">Reference proteome</keyword>
<name>A0A1H8VIV6_9EURY</name>
<evidence type="ECO:0000313" key="1">
    <source>
        <dbReference type="EMBL" id="SEP15309.1"/>
    </source>
</evidence>
<protein>
    <submittedName>
        <fullName evidence="1">Uncharacterized protein</fullName>
    </submittedName>
</protein>
<evidence type="ECO:0000313" key="2">
    <source>
        <dbReference type="Proteomes" id="UP000198775"/>
    </source>
</evidence>
<dbReference type="AlphaFoldDB" id="A0A1H8VIV6"/>
<proteinExistence type="predicted"/>
<dbReference type="Proteomes" id="UP000198775">
    <property type="component" value="Unassembled WGS sequence"/>
</dbReference>
<dbReference type="RefSeq" id="WP_092664107.1">
    <property type="nucleotide sequence ID" value="NZ_FOCX01000038.1"/>
</dbReference>
<gene>
    <name evidence="1" type="ORF">SAMN05216388_103819</name>
</gene>